<dbReference type="GO" id="GO:0016787">
    <property type="term" value="F:hydrolase activity"/>
    <property type="evidence" value="ECO:0007669"/>
    <property type="project" value="UniProtKB-KW"/>
</dbReference>
<dbReference type="RefSeq" id="WP_169256289.1">
    <property type="nucleotide sequence ID" value="NZ_WTVN01000016.1"/>
</dbReference>
<accession>A0ABX1PYA3</accession>
<sequence length="256" mass="28459">MTSWIFLRGLTRESRHWGDFVDVFERSVPGARVVTLDLPGNGPLHHLTSPADVRAMAEFCRQAAAGEGIAPPHNLLAMSLGAMVAVAWAQAHPDEVARCVLINTSVGRFSPFYRRLRPRNYLPLLKLALCDGSGRAWEERILAMTSRLRAGSPEVLDAWVAIRERCPVTRRNALRQLCAAARYRPPAEGPDAEMLILASRNDGLVHVDCSRALAQRWDCELRIHPRAGHDIPLDDGAWVAAQVRDWIGNPARTRRG</sequence>
<evidence type="ECO:0000259" key="1">
    <source>
        <dbReference type="Pfam" id="PF12697"/>
    </source>
</evidence>
<keyword evidence="3" id="KW-1185">Reference proteome</keyword>
<evidence type="ECO:0000313" key="2">
    <source>
        <dbReference type="EMBL" id="NMG44432.1"/>
    </source>
</evidence>
<dbReference type="InterPro" id="IPR029058">
    <property type="entry name" value="AB_hydrolase_fold"/>
</dbReference>
<dbReference type="Proteomes" id="UP000623795">
    <property type="component" value="Unassembled WGS sequence"/>
</dbReference>
<keyword evidence="2" id="KW-0378">Hydrolase</keyword>
<reference evidence="2 3" key="1">
    <citation type="submission" date="2019-12" db="EMBL/GenBank/DDBJ databases">
        <title>Comparative genomics gives insights into the taxonomy of the Azoarcus-Aromatoleum group and reveals separate origins of nif in the plant-associated Azoarcus and non-plant-associated Aromatoleum sub-groups.</title>
        <authorList>
            <person name="Lafos M."/>
            <person name="Maluk M."/>
            <person name="Batista M."/>
            <person name="Junghare M."/>
            <person name="Carmona M."/>
            <person name="Faoro H."/>
            <person name="Cruz L.M."/>
            <person name="Battistoni F."/>
            <person name="De Souza E."/>
            <person name="Pedrosa F."/>
            <person name="Chen W.-M."/>
            <person name="Poole P.S."/>
            <person name="Dixon R.A."/>
            <person name="James E.K."/>
        </authorList>
    </citation>
    <scope>NUCLEOTIDE SEQUENCE [LARGE SCALE GENOMIC DNA]</scope>
    <source>
        <strain evidence="2 3">Td21</strain>
    </source>
</reference>
<comment type="caution">
    <text evidence="2">The sequence shown here is derived from an EMBL/GenBank/DDBJ whole genome shotgun (WGS) entry which is preliminary data.</text>
</comment>
<proteinExistence type="predicted"/>
<dbReference type="Gene3D" id="3.40.50.1820">
    <property type="entry name" value="alpha/beta hydrolase"/>
    <property type="match status" value="1"/>
</dbReference>
<dbReference type="EMBL" id="WTVN01000016">
    <property type="protein sequence ID" value="NMG44432.1"/>
    <property type="molecule type" value="Genomic_DNA"/>
</dbReference>
<protein>
    <submittedName>
        <fullName evidence="2">Alpha/beta fold hydrolase</fullName>
    </submittedName>
</protein>
<feature type="domain" description="AB hydrolase-1" evidence="1">
    <location>
        <begin position="5"/>
        <end position="241"/>
    </location>
</feature>
<dbReference type="InterPro" id="IPR050228">
    <property type="entry name" value="Carboxylesterase_BioH"/>
</dbReference>
<gene>
    <name evidence="2" type="ORF">GPA22_11905</name>
</gene>
<dbReference type="InterPro" id="IPR000073">
    <property type="entry name" value="AB_hydrolase_1"/>
</dbReference>
<dbReference type="Pfam" id="PF12697">
    <property type="entry name" value="Abhydrolase_6"/>
    <property type="match status" value="1"/>
</dbReference>
<organism evidence="2 3">
    <name type="scientific">Aromatoleum toluvorans</name>
    <dbReference type="NCBI Taxonomy" id="92002"/>
    <lineage>
        <taxon>Bacteria</taxon>
        <taxon>Pseudomonadati</taxon>
        <taxon>Pseudomonadota</taxon>
        <taxon>Betaproteobacteria</taxon>
        <taxon>Rhodocyclales</taxon>
        <taxon>Rhodocyclaceae</taxon>
        <taxon>Aromatoleum</taxon>
    </lineage>
</organism>
<name>A0ABX1PYA3_9RHOO</name>
<dbReference type="PRINTS" id="PR00111">
    <property type="entry name" value="ABHYDROLASE"/>
</dbReference>
<evidence type="ECO:0000313" key="3">
    <source>
        <dbReference type="Proteomes" id="UP000623795"/>
    </source>
</evidence>
<dbReference type="SUPFAM" id="SSF53474">
    <property type="entry name" value="alpha/beta-Hydrolases"/>
    <property type="match status" value="1"/>
</dbReference>
<dbReference type="PANTHER" id="PTHR43194:SF5">
    <property type="entry name" value="PIMELOYL-[ACYL-CARRIER PROTEIN] METHYL ESTER ESTERASE"/>
    <property type="match status" value="1"/>
</dbReference>
<dbReference type="PANTHER" id="PTHR43194">
    <property type="entry name" value="HYDROLASE ALPHA/BETA FOLD FAMILY"/>
    <property type="match status" value="1"/>
</dbReference>